<name>A0ABZ0PBZ9_9BACT</name>
<evidence type="ECO:0000313" key="2">
    <source>
        <dbReference type="Proteomes" id="UP001303601"/>
    </source>
</evidence>
<evidence type="ECO:0000313" key="1">
    <source>
        <dbReference type="EMBL" id="WPB54160.1"/>
    </source>
</evidence>
<dbReference type="RefSeq" id="WP_140031704.1">
    <property type="nucleotide sequence ID" value="NZ_CP137845.1"/>
</dbReference>
<dbReference type="Proteomes" id="UP001303601">
    <property type="component" value="Chromosome"/>
</dbReference>
<protein>
    <submittedName>
        <fullName evidence="1">Uncharacterized protein</fullName>
    </submittedName>
</protein>
<sequence>MLNKENIIVESNSDIIKNSYAKLTYEHEFAIKCDDKKYQELEEGFKYIIGNGMILDKEINTSRGKKMPEDKEESSNIDRNILIYHGYKDLLLDFKTIDFKKISLNEFRNIWIRRSQQIVKLFINIYCYKDN</sequence>
<organism evidence="1 2">
    <name type="scientific">Metamycoplasma equirhinis</name>
    <dbReference type="NCBI Taxonomy" id="92402"/>
    <lineage>
        <taxon>Bacteria</taxon>
        <taxon>Bacillati</taxon>
        <taxon>Mycoplasmatota</taxon>
        <taxon>Mycoplasmoidales</taxon>
        <taxon>Metamycoplasmataceae</taxon>
        <taxon>Metamycoplasma</taxon>
    </lineage>
</organism>
<proteinExistence type="predicted"/>
<keyword evidence="2" id="KW-1185">Reference proteome</keyword>
<reference evidence="1" key="1">
    <citation type="submission" date="2023-11" db="EMBL/GenBank/DDBJ databases">
        <title>Completed genome sequence of Mycoplasma equirhinis type strain M432/72.</title>
        <authorList>
            <person name="Spergser J."/>
        </authorList>
    </citation>
    <scope>NUCLEOTIDE SEQUENCE [LARGE SCALE GENOMIC DNA]</scope>
    <source>
        <strain evidence="1">M432/72</strain>
    </source>
</reference>
<dbReference type="EMBL" id="CP137845">
    <property type="protein sequence ID" value="WPB54160.1"/>
    <property type="molecule type" value="Genomic_DNA"/>
</dbReference>
<dbReference type="GeneID" id="94493473"/>
<gene>
    <name evidence="1" type="ORF">R9B83_01140</name>
</gene>
<accession>A0ABZ0PBZ9</accession>